<evidence type="ECO:0008006" key="4">
    <source>
        <dbReference type="Google" id="ProtNLM"/>
    </source>
</evidence>
<evidence type="ECO:0000256" key="1">
    <source>
        <dbReference type="SAM" id="Phobius"/>
    </source>
</evidence>
<feature type="transmembrane region" description="Helical" evidence="1">
    <location>
        <begin position="276"/>
        <end position="301"/>
    </location>
</feature>
<evidence type="ECO:0000313" key="2">
    <source>
        <dbReference type="EMBL" id="PIU41936.1"/>
    </source>
</evidence>
<proteinExistence type="predicted"/>
<accession>A0A2J0L3U5</accession>
<keyword evidence="1" id="KW-0472">Membrane</keyword>
<name>A0A2J0L3U5_9BACT</name>
<keyword evidence="1" id="KW-0812">Transmembrane</keyword>
<keyword evidence="1" id="KW-1133">Transmembrane helix</keyword>
<reference evidence="2 3" key="1">
    <citation type="submission" date="2017-09" db="EMBL/GenBank/DDBJ databases">
        <title>Depth-based differentiation of microbial function through sediment-hosted aquifers and enrichment of novel symbionts in the deep terrestrial subsurface.</title>
        <authorList>
            <person name="Probst A.J."/>
            <person name="Ladd B."/>
            <person name="Jarett J.K."/>
            <person name="Geller-Mcgrath D.E."/>
            <person name="Sieber C.M."/>
            <person name="Emerson J.B."/>
            <person name="Anantharaman K."/>
            <person name="Thomas B.C."/>
            <person name="Malmstrom R."/>
            <person name="Stieglmeier M."/>
            <person name="Klingl A."/>
            <person name="Woyke T."/>
            <person name="Ryan C.M."/>
            <person name="Banfield J.F."/>
        </authorList>
    </citation>
    <scope>NUCLEOTIDE SEQUENCE [LARGE SCALE GENOMIC DNA]</scope>
    <source>
        <strain evidence="2">CG07_land_8_20_14_0_80_42_15</strain>
    </source>
</reference>
<dbReference type="AlphaFoldDB" id="A0A2J0L3U5"/>
<comment type="caution">
    <text evidence="2">The sequence shown here is derived from an EMBL/GenBank/DDBJ whole genome shotgun (WGS) entry which is preliminary data.</text>
</comment>
<gene>
    <name evidence="2" type="ORF">COS99_02870</name>
</gene>
<feature type="transmembrane region" description="Helical" evidence="1">
    <location>
        <begin position="239"/>
        <end position="256"/>
    </location>
</feature>
<dbReference type="EMBL" id="PEWV01000027">
    <property type="protein sequence ID" value="PIU41936.1"/>
    <property type="molecule type" value="Genomic_DNA"/>
</dbReference>
<organism evidence="2 3">
    <name type="scientific">Candidatus Aquitaenariimonas noxiae</name>
    <dbReference type="NCBI Taxonomy" id="1974741"/>
    <lineage>
        <taxon>Bacteria</taxon>
        <taxon>Pseudomonadati</taxon>
        <taxon>Candidatus Omnitrophota</taxon>
        <taxon>Candidatus Aquitaenariimonas</taxon>
    </lineage>
</organism>
<evidence type="ECO:0000313" key="3">
    <source>
        <dbReference type="Proteomes" id="UP000230052"/>
    </source>
</evidence>
<protein>
    <recommendedName>
        <fullName evidence="4">Glycerophosphoryl diester phosphodiesterase membrane domain-containing protein</fullName>
    </recommendedName>
</protein>
<feature type="transmembrane region" description="Helical" evidence="1">
    <location>
        <begin position="146"/>
        <end position="172"/>
    </location>
</feature>
<feature type="transmembrane region" description="Helical" evidence="1">
    <location>
        <begin position="192"/>
        <end position="218"/>
    </location>
</feature>
<feature type="transmembrane region" description="Helical" evidence="1">
    <location>
        <begin position="44"/>
        <end position="66"/>
    </location>
</feature>
<feature type="transmembrane region" description="Helical" evidence="1">
    <location>
        <begin position="6"/>
        <end position="23"/>
    </location>
</feature>
<dbReference type="Proteomes" id="UP000230052">
    <property type="component" value="Unassembled WGS sequence"/>
</dbReference>
<sequence length="309" mass="35254">MLPHFYNFLAFDFYYVIIPKLIMKNKISIKKIWLEAFSVMLKKPVIILPFVFIAFFESLALETIFFSTQKPLSFVFNPIVRKFFGETFLHYPGNFFLLQKLFYFTQIVIYVFLGVFMMSMCVNAVKNAKSDLPLKMSAMAKNALKRYGALILFGIIVIILIVLSNKLVAFIFSKIMIRVVKFMPKMASSMYLVGISLFSFLANIVLQIFIVMTIPLMVIQKKALFKAFWKSICMGARNFFGIFMIILLPSLVYAPVTLSKSIIPILIDKTFPEISAIVTLIGIVVAVFVDSFILVCAALIVMNEEKSNV</sequence>
<feature type="transmembrane region" description="Helical" evidence="1">
    <location>
        <begin position="101"/>
        <end position="125"/>
    </location>
</feature>